<evidence type="ECO:0000256" key="1">
    <source>
        <dbReference type="ARBA" id="ARBA00022722"/>
    </source>
</evidence>
<name>A0A6A4C1C1_9STRA</name>
<evidence type="ECO:0000313" key="10">
    <source>
        <dbReference type="EMBL" id="KAE9143587.1"/>
    </source>
</evidence>
<keyword evidence="9" id="KW-0233">DNA recombination</keyword>
<evidence type="ECO:0000256" key="2">
    <source>
        <dbReference type="ARBA" id="ARBA00022723"/>
    </source>
</evidence>
<keyword evidence="8" id="KW-0239">DNA-directed DNA polymerase</keyword>
<proteinExistence type="predicted"/>
<evidence type="ECO:0000313" key="13">
    <source>
        <dbReference type="Proteomes" id="UP000437068"/>
    </source>
</evidence>
<evidence type="ECO:0000256" key="3">
    <source>
        <dbReference type="ARBA" id="ARBA00022759"/>
    </source>
</evidence>
<dbReference type="EMBL" id="QXFY01002207">
    <property type="protein sequence ID" value="KAE9301200.1"/>
    <property type="molecule type" value="Genomic_DNA"/>
</dbReference>
<evidence type="ECO:0000313" key="12">
    <source>
        <dbReference type="EMBL" id="KAE9301200.1"/>
    </source>
</evidence>
<dbReference type="PANTHER" id="PTHR42648:SF11">
    <property type="entry name" value="TRANSPOSON TY4-P GAG-POL POLYPROTEIN"/>
    <property type="match status" value="1"/>
</dbReference>
<accession>A0A6A4C1C1</accession>
<reference evidence="13 14" key="1">
    <citation type="submission" date="2018-08" db="EMBL/GenBank/DDBJ databases">
        <title>Genomic investigation of the strawberry pathogen Phytophthora fragariae indicates pathogenicity is determined by transcriptional variation in three key races.</title>
        <authorList>
            <person name="Adams T.M."/>
            <person name="Armitage A.D."/>
            <person name="Sobczyk M.K."/>
            <person name="Bates H.J."/>
            <person name="Dunwell J.M."/>
            <person name="Nellist C.F."/>
            <person name="Harrison R.J."/>
        </authorList>
    </citation>
    <scope>NUCLEOTIDE SEQUENCE [LARGE SCALE GENOMIC DNA]</scope>
    <source>
        <strain evidence="11 13">A4</strain>
        <strain evidence="10 14">NOV-5</strain>
        <strain evidence="12 15">NOV-77</strain>
    </source>
</reference>
<keyword evidence="5" id="KW-0460">Magnesium</keyword>
<evidence type="ECO:0000313" key="14">
    <source>
        <dbReference type="Proteomes" id="UP000440732"/>
    </source>
</evidence>
<dbReference type="GO" id="GO:0003964">
    <property type="term" value="F:RNA-directed DNA polymerase activity"/>
    <property type="evidence" value="ECO:0007669"/>
    <property type="project" value="UniProtKB-KW"/>
</dbReference>
<dbReference type="Proteomes" id="UP000486351">
    <property type="component" value="Unassembled WGS sequence"/>
</dbReference>
<keyword evidence="2" id="KW-0479">Metal-binding</keyword>
<dbReference type="PANTHER" id="PTHR42648">
    <property type="entry name" value="TRANSPOSASE, PUTATIVE-RELATED"/>
    <property type="match status" value="1"/>
</dbReference>
<evidence type="ECO:0000256" key="6">
    <source>
        <dbReference type="ARBA" id="ARBA00022908"/>
    </source>
</evidence>
<dbReference type="Proteomes" id="UP000440732">
    <property type="component" value="Unassembled WGS sequence"/>
</dbReference>
<gene>
    <name evidence="11" type="ORF">PF001_g22719</name>
    <name evidence="10" type="ORF">PF006_g11405</name>
    <name evidence="12" type="ORF">PF008_g22822</name>
</gene>
<dbReference type="GO" id="GO:0004519">
    <property type="term" value="F:endonuclease activity"/>
    <property type="evidence" value="ECO:0007669"/>
    <property type="project" value="UniProtKB-KW"/>
</dbReference>
<keyword evidence="8" id="KW-0548">Nucleotidyltransferase</keyword>
<protein>
    <recommendedName>
        <fullName evidence="16">GAG-pre-integrase domain-containing protein</fullName>
    </recommendedName>
</protein>
<dbReference type="GO" id="GO:0003887">
    <property type="term" value="F:DNA-directed DNA polymerase activity"/>
    <property type="evidence" value="ECO:0007669"/>
    <property type="project" value="UniProtKB-KW"/>
</dbReference>
<dbReference type="GO" id="GO:0016787">
    <property type="term" value="F:hydrolase activity"/>
    <property type="evidence" value="ECO:0007669"/>
    <property type="project" value="UniProtKB-KW"/>
</dbReference>
<dbReference type="GO" id="GO:0046872">
    <property type="term" value="F:metal ion binding"/>
    <property type="evidence" value="ECO:0007669"/>
    <property type="project" value="UniProtKB-KW"/>
</dbReference>
<evidence type="ECO:0000256" key="4">
    <source>
        <dbReference type="ARBA" id="ARBA00022801"/>
    </source>
</evidence>
<evidence type="ECO:0000313" key="15">
    <source>
        <dbReference type="Proteomes" id="UP000486351"/>
    </source>
</evidence>
<dbReference type="InterPro" id="IPR039537">
    <property type="entry name" value="Retrotran_Ty1/copia-like"/>
</dbReference>
<organism evidence="11 13">
    <name type="scientific">Phytophthora fragariae</name>
    <dbReference type="NCBI Taxonomy" id="53985"/>
    <lineage>
        <taxon>Eukaryota</taxon>
        <taxon>Sar</taxon>
        <taxon>Stramenopiles</taxon>
        <taxon>Oomycota</taxon>
        <taxon>Peronosporomycetes</taxon>
        <taxon>Peronosporales</taxon>
        <taxon>Peronosporaceae</taxon>
        <taxon>Phytophthora</taxon>
    </lineage>
</organism>
<evidence type="ECO:0000256" key="8">
    <source>
        <dbReference type="ARBA" id="ARBA00022932"/>
    </source>
</evidence>
<comment type="caution">
    <text evidence="11">The sequence shown here is derived from an EMBL/GenBank/DDBJ whole genome shotgun (WGS) entry which is preliminary data.</text>
</comment>
<evidence type="ECO:0000313" key="11">
    <source>
        <dbReference type="EMBL" id="KAE9283725.1"/>
    </source>
</evidence>
<keyword evidence="8" id="KW-0808">Transferase</keyword>
<evidence type="ECO:0008006" key="16">
    <source>
        <dbReference type="Google" id="ProtNLM"/>
    </source>
</evidence>
<evidence type="ECO:0000256" key="9">
    <source>
        <dbReference type="ARBA" id="ARBA00023172"/>
    </source>
</evidence>
<dbReference type="EMBL" id="QXGA01000607">
    <property type="protein sequence ID" value="KAE9143587.1"/>
    <property type="molecule type" value="Genomic_DNA"/>
</dbReference>
<keyword evidence="7" id="KW-0695">RNA-directed DNA polymerase</keyword>
<dbReference type="AlphaFoldDB" id="A0A6A4C1C1"/>
<keyword evidence="1" id="KW-0540">Nuclease</keyword>
<sequence>MERAADGKRVFEVRHEGRVLLVDGVGGCGRRERVNAVRPAVESGGDDATDATKCTLLQLYARLGHLAYDTASRMADAPGSGVRLTDRSRLNCLTCAQGKQSCVNKSRKDTGKNAPVDKIGGVICSDIKGPMSPQDRNGNRYLINFVNHSSNYLRVLMAKNKVEATKKFEHFLVFLRSSTTAASTCFVRTAAASTRTSKTSARRRAFADR</sequence>
<keyword evidence="6" id="KW-0229">DNA integration</keyword>
<dbReference type="GO" id="GO:0006310">
    <property type="term" value="P:DNA recombination"/>
    <property type="evidence" value="ECO:0007669"/>
    <property type="project" value="UniProtKB-KW"/>
</dbReference>
<dbReference type="GO" id="GO:0015074">
    <property type="term" value="P:DNA integration"/>
    <property type="evidence" value="ECO:0007669"/>
    <property type="project" value="UniProtKB-KW"/>
</dbReference>
<dbReference type="EMBL" id="QXGE01002226">
    <property type="protein sequence ID" value="KAE9283725.1"/>
    <property type="molecule type" value="Genomic_DNA"/>
</dbReference>
<keyword evidence="4" id="KW-0378">Hydrolase</keyword>
<evidence type="ECO:0000256" key="5">
    <source>
        <dbReference type="ARBA" id="ARBA00022842"/>
    </source>
</evidence>
<dbReference type="Proteomes" id="UP000437068">
    <property type="component" value="Unassembled WGS sequence"/>
</dbReference>
<keyword evidence="3" id="KW-0255">Endonuclease</keyword>
<evidence type="ECO:0000256" key="7">
    <source>
        <dbReference type="ARBA" id="ARBA00022918"/>
    </source>
</evidence>